<keyword evidence="1" id="KW-1133">Transmembrane helix</keyword>
<name>A0A7C9RTF5_9PSEU</name>
<feature type="transmembrane region" description="Helical" evidence="1">
    <location>
        <begin position="40"/>
        <end position="58"/>
    </location>
</feature>
<proteinExistence type="predicted"/>
<dbReference type="AlphaFoldDB" id="A0A7C9RTF5"/>
<gene>
    <name evidence="2" type="ORF">G7043_26420</name>
</gene>
<keyword evidence="3" id="KW-1185">Reference proteome</keyword>
<dbReference type="Proteomes" id="UP000481360">
    <property type="component" value="Unassembled WGS sequence"/>
</dbReference>
<evidence type="ECO:0000256" key="1">
    <source>
        <dbReference type="SAM" id="Phobius"/>
    </source>
</evidence>
<organism evidence="2 3">
    <name type="scientific">Lentzea alba</name>
    <dbReference type="NCBI Taxonomy" id="2714351"/>
    <lineage>
        <taxon>Bacteria</taxon>
        <taxon>Bacillati</taxon>
        <taxon>Actinomycetota</taxon>
        <taxon>Actinomycetes</taxon>
        <taxon>Pseudonocardiales</taxon>
        <taxon>Pseudonocardiaceae</taxon>
        <taxon>Lentzea</taxon>
    </lineage>
</organism>
<reference evidence="2 3" key="1">
    <citation type="submission" date="2020-03" db="EMBL/GenBank/DDBJ databases">
        <title>Isolation and identification of active actinomycetes.</title>
        <authorList>
            <person name="Sun X."/>
        </authorList>
    </citation>
    <scope>NUCLEOTIDE SEQUENCE [LARGE SCALE GENOMIC DNA]</scope>
    <source>
        <strain evidence="2 3">NEAU-D13</strain>
    </source>
</reference>
<protein>
    <submittedName>
        <fullName evidence="2">Uncharacterized protein</fullName>
    </submittedName>
</protein>
<accession>A0A7C9RTF5</accession>
<sequence length="64" mass="6863">MMNETNSAQSPSHRRALLWSALVVSAVANAGTSIAGLSPYISIAFGALTFMFGMALFVERRQKS</sequence>
<dbReference type="EMBL" id="JAAMPJ010000007">
    <property type="protein sequence ID" value="NGY62464.1"/>
    <property type="molecule type" value="Genomic_DNA"/>
</dbReference>
<keyword evidence="1" id="KW-0812">Transmembrane</keyword>
<evidence type="ECO:0000313" key="3">
    <source>
        <dbReference type="Proteomes" id="UP000481360"/>
    </source>
</evidence>
<keyword evidence="1" id="KW-0472">Membrane</keyword>
<dbReference type="RefSeq" id="WP_166049925.1">
    <property type="nucleotide sequence ID" value="NZ_JAAMPJ010000007.1"/>
</dbReference>
<evidence type="ECO:0000313" key="2">
    <source>
        <dbReference type="EMBL" id="NGY62464.1"/>
    </source>
</evidence>
<comment type="caution">
    <text evidence="2">The sequence shown here is derived from an EMBL/GenBank/DDBJ whole genome shotgun (WGS) entry which is preliminary data.</text>
</comment>